<accession>A0A5B1BSB4</accession>
<evidence type="ECO:0000256" key="2">
    <source>
        <dbReference type="ARBA" id="ARBA00008814"/>
    </source>
</evidence>
<sequence>MIAAIVATVAILFNHNNKDSERHLAPYQPQSLAGTLGTIKLDRRPVAVAALGPGDPDAVLSLGVQPVAIGGIQSPLPSWLQTMVHSSATLLPNADPAALAAAKPDLIIDTGQIDKSTYDTLSAIAPTLTRPANSGQDLVWQQQLPWIATALGRSDTAKTLLDDAAAQQATIKSQHPRFGGKTIVVINYSDTTTTVVTPTSAPTNYLEGLGFRYHPYAKRTSPADPPDKPLDVNQSFYQVVTADVMIVLRTDKAAGGGGYAGLPGPFNGYSGTLVIVDDPATITALNTGGPAATSYLNHALVNKLSLLVK</sequence>
<evidence type="ECO:0000256" key="4">
    <source>
        <dbReference type="ARBA" id="ARBA00022729"/>
    </source>
</evidence>
<dbReference type="Pfam" id="PF01497">
    <property type="entry name" value="Peripla_BP_2"/>
    <property type="match status" value="1"/>
</dbReference>
<evidence type="ECO:0000256" key="3">
    <source>
        <dbReference type="ARBA" id="ARBA00022448"/>
    </source>
</evidence>
<dbReference type="Gene3D" id="3.40.50.1980">
    <property type="entry name" value="Nitrogenase molybdenum iron protein domain"/>
    <property type="match status" value="2"/>
</dbReference>
<dbReference type="RefSeq" id="WP_149653848.1">
    <property type="nucleotide sequence ID" value="NZ_VTZN01000049.1"/>
</dbReference>
<protein>
    <submittedName>
        <fullName evidence="6">ABC transporter substrate-binding protein</fullName>
    </submittedName>
</protein>
<dbReference type="SUPFAM" id="SSF53807">
    <property type="entry name" value="Helical backbone' metal receptor"/>
    <property type="match status" value="1"/>
</dbReference>
<name>A0A5B1BSB4_MYCSI</name>
<comment type="subcellular location">
    <subcellularLocation>
        <location evidence="1">Cell envelope</location>
    </subcellularLocation>
</comment>
<comment type="caution">
    <text evidence="6">The sequence shown here is derived from an EMBL/GenBank/DDBJ whole genome shotgun (WGS) entry which is preliminary data.</text>
</comment>
<dbReference type="GO" id="GO:1901678">
    <property type="term" value="P:iron coordination entity transport"/>
    <property type="evidence" value="ECO:0007669"/>
    <property type="project" value="UniProtKB-ARBA"/>
</dbReference>
<keyword evidence="3" id="KW-0813">Transport</keyword>
<comment type="similarity">
    <text evidence="2">Belongs to the bacterial solute-binding protein 8 family.</text>
</comment>
<dbReference type="OrthoDB" id="1846031at2"/>
<evidence type="ECO:0000259" key="5">
    <source>
        <dbReference type="PROSITE" id="PS50983"/>
    </source>
</evidence>
<organism evidence="6 7">
    <name type="scientific">Mycobacterium simiae</name>
    <name type="common">Mycobacterium habana</name>
    <dbReference type="NCBI Taxonomy" id="1784"/>
    <lineage>
        <taxon>Bacteria</taxon>
        <taxon>Bacillati</taxon>
        <taxon>Actinomycetota</taxon>
        <taxon>Actinomycetes</taxon>
        <taxon>Mycobacteriales</taxon>
        <taxon>Mycobacteriaceae</taxon>
        <taxon>Mycobacterium</taxon>
        <taxon>Mycobacterium simiae complex</taxon>
    </lineage>
</organism>
<dbReference type="PROSITE" id="PS50983">
    <property type="entry name" value="FE_B12_PBP"/>
    <property type="match status" value="1"/>
</dbReference>
<evidence type="ECO:0000313" key="7">
    <source>
        <dbReference type="Proteomes" id="UP000324701"/>
    </source>
</evidence>
<gene>
    <name evidence="6" type="ORF">F0Q45_10245</name>
</gene>
<dbReference type="EMBL" id="VTZN01000049">
    <property type="protein sequence ID" value="KAA1250310.1"/>
    <property type="molecule type" value="Genomic_DNA"/>
</dbReference>
<dbReference type="PANTHER" id="PTHR30532">
    <property type="entry name" value="IRON III DICITRATE-BINDING PERIPLASMIC PROTEIN"/>
    <property type="match status" value="1"/>
</dbReference>
<evidence type="ECO:0000256" key="1">
    <source>
        <dbReference type="ARBA" id="ARBA00004196"/>
    </source>
</evidence>
<reference evidence="6 7" key="1">
    <citation type="submission" date="2019-09" db="EMBL/GenBank/DDBJ databases">
        <title>Report of infection by Mycobacterium simiae a patient suffering from pulmonary tuberculosis.</title>
        <authorList>
            <person name="Mohanty P.S."/>
            <person name="Bansal A.K."/>
            <person name="Singh H."/>
            <person name="Sharma S."/>
            <person name="Patil S.A."/>
            <person name="Upadhaya P."/>
            <person name="Singh P.K."/>
            <person name="Kumar D."/>
            <person name="Kumar S."/>
            <person name="Singh R.K."/>
            <person name="Chaudhary B."/>
        </authorList>
    </citation>
    <scope>NUCLEOTIDE SEQUENCE [LARGE SCALE GENOMIC DNA]</scope>
    <source>
        <strain evidence="6 7">JAL-560-SIM</strain>
    </source>
</reference>
<dbReference type="AlphaFoldDB" id="A0A5B1BSB4"/>
<keyword evidence="4" id="KW-0732">Signal</keyword>
<dbReference type="GO" id="GO:0030288">
    <property type="term" value="C:outer membrane-bounded periplasmic space"/>
    <property type="evidence" value="ECO:0007669"/>
    <property type="project" value="TreeGrafter"/>
</dbReference>
<dbReference type="InterPro" id="IPR002491">
    <property type="entry name" value="ABC_transptr_periplasmic_BD"/>
</dbReference>
<keyword evidence="7" id="KW-1185">Reference proteome</keyword>
<proteinExistence type="inferred from homology"/>
<evidence type="ECO:0000313" key="6">
    <source>
        <dbReference type="EMBL" id="KAA1250310.1"/>
    </source>
</evidence>
<feature type="domain" description="Fe/B12 periplasmic-binding" evidence="5">
    <location>
        <begin position="47"/>
        <end position="309"/>
    </location>
</feature>
<dbReference type="Proteomes" id="UP000324701">
    <property type="component" value="Unassembled WGS sequence"/>
</dbReference>
<dbReference type="PANTHER" id="PTHR30532:SF1">
    <property type="entry name" value="IRON(3+)-HYDROXAMATE-BINDING PROTEIN FHUD"/>
    <property type="match status" value="1"/>
</dbReference>
<dbReference type="InterPro" id="IPR051313">
    <property type="entry name" value="Bact_iron-sidero_bind"/>
</dbReference>